<sequence>MTEKEYDTRKAIEELRERFQGLTTALKESSQSPLEASLHFCQEFCQVLVEHAGRWKTDEDPLPLLEVYTVAILSFAKAASCLSSECENVPLLLEKLALSCAELLLLLPHHVPGALWEEFQSSMKLAHSLLQESGSTQLCLLAVLAQQDGVWSNTTLSSILSNQIPQTEQVHEYLELEGPTLLNMRIKHLIKVESVDKAAVLAKMCSEYPGYEGKGNFKQTYLLCICMTKNQEQLMEEVKKLHTATQLLVHT</sequence>
<name>A0A3B4WTI9_SERLL</name>
<reference evidence="1" key="1">
    <citation type="submission" date="2025-08" db="UniProtKB">
        <authorList>
            <consortium name="Ensembl"/>
        </authorList>
    </citation>
    <scope>IDENTIFICATION</scope>
</reference>
<protein>
    <submittedName>
        <fullName evidence="1">Zinc finger protein 292a</fullName>
    </submittedName>
</protein>
<dbReference type="PANTHER" id="PTHR15507:SF14">
    <property type="entry name" value="ZINC FINGER PROTEIN 292"/>
    <property type="match status" value="1"/>
</dbReference>
<dbReference type="PANTHER" id="PTHR15507">
    <property type="entry name" value="ZINC FINGER PROTEIN RLF"/>
    <property type="match status" value="1"/>
</dbReference>
<organism evidence="1 2">
    <name type="scientific">Seriola lalandi dorsalis</name>
    <dbReference type="NCBI Taxonomy" id="1841481"/>
    <lineage>
        <taxon>Eukaryota</taxon>
        <taxon>Metazoa</taxon>
        <taxon>Chordata</taxon>
        <taxon>Craniata</taxon>
        <taxon>Vertebrata</taxon>
        <taxon>Euteleostomi</taxon>
        <taxon>Actinopterygii</taxon>
        <taxon>Neopterygii</taxon>
        <taxon>Teleostei</taxon>
        <taxon>Neoteleostei</taxon>
        <taxon>Acanthomorphata</taxon>
        <taxon>Carangaria</taxon>
        <taxon>Carangiformes</taxon>
        <taxon>Carangidae</taxon>
        <taxon>Seriola</taxon>
    </lineage>
</organism>
<dbReference type="GeneTree" id="ENSGT00950000183034"/>
<dbReference type="Ensembl" id="ENSSLDT00000004496.1">
    <property type="protein sequence ID" value="ENSSLDP00000004348.1"/>
    <property type="gene ID" value="ENSSLDG00000003371.1"/>
</dbReference>
<dbReference type="InterPro" id="IPR052251">
    <property type="entry name" value="GH-ZnFinger_Regulators"/>
</dbReference>
<dbReference type="Proteomes" id="UP000261360">
    <property type="component" value="Unplaced"/>
</dbReference>
<dbReference type="GO" id="GO:0000981">
    <property type="term" value="F:DNA-binding transcription factor activity, RNA polymerase II-specific"/>
    <property type="evidence" value="ECO:0007669"/>
    <property type="project" value="TreeGrafter"/>
</dbReference>
<evidence type="ECO:0000313" key="2">
    <source>
        <dbReference type="Proteomes" id="UP000261360"/>
    </source>
</evidence>
<dbReference type="GO" id="GO:0003677">
    <property type="term" value="F:DNA binding"/>
    <property type="evidence" value="ECO:0007669"/>
    <property type="project" value="UniProtKB-KW"/>
</dbReference>
<keyword evidence="2" id="KW-1185">Reference proteome</keyword>
<evidence type="ECO:0000313" key="1">
    <source>
        <dbReference type="Ensembl" id="ENSSLDP00000004348.1"/>
    </source>
</evidence>
<dbReference type="GO" id="GO:0005634">
    <property type="term" value="C:nucleus"/>
    <property type="evidence" value="ECO:0007669"/>
    <property type="project" value="UniProtKB-SubCell"/>
</dbReference>
<reference evidence="1" key="2">
    <citation type="submission" date="2025-09" db="UniProtKB">
        <authorList>
            <consortium name="Ensembl"/>
        </authorList>
    </citation>
    <scope>IDENTIFICATION</scope>
</reference>
<dbReference type="AlphaFoldDB" id="A0A3B4WTI9"/>
<dbReference type="GO" id="GO:0008270">
    <property type="term" value="F:zinc ion binding"/>
    <property type="evidence" value="ECO:0007669"/>
    <property type="project" value="UniProtKB-KW"/>
</dbReference>
<accession>A0A3B4WTI9</accession>
<proteinExistence type="predicted"/>